<dbReference type="SMART" id="SM00448">
    <property type="entry name" value="REC"/>
    <property type="match status" value="1"/>
</dbReference>
<comment type="caution">
    <text evidence="5">The sequence shown here is derived from an EMBL/GenBank/DDBJ whole genome shotgun (WGS) entry which is preliminary data.</text>
</comment>
<dbReference type="InterPro" id="IPR011006">
    <property type="entry name" value="CheY-like_superfamily"/>
</dbReference>
<proteinExistence type="predicted"/>
<gene>
    <name evidence="5" type="ORF">C8D98_2094</name>
</gene>
<dbReference type="AlphaFoldDB" id="A0A4R1K6Q6"/>
<dbReference type="Gene3D" id="3.40.50.2300">
    <property type="match status" value="1"/>
</dbReference>
<dbReference type="GO" id="GO:0000160">
    <property type="term" value="P:phosphorelay signal transduction system"/>
    <property type="evidence" value="ECO:0007669"/>
    <property type="project" value="UniProtKB-KW"/>
</dbReference>
<evidence type="ECO:0000259" key="4">
    <source>
        <dbReference type="PROSITE" id="PS50110"/>
    </source>
</evidence>
<dbReference type="PANTHER" id="PTHR44591:SF14">
    <property type="entry name" value="PROTEIN PILG"/>
    <property type="match status" value="1"/>
</dbReference>
<name>A0A4R1K6Q6_9BACT</name>
<dbReference type="RefSeq" id="WP_132874075.1">
    <property type="nucleotide sequence ID" value="NZ_JAJUHT010000005.1"/>
</dbReference>
<dbReference type="Pfam" id="PF00072">
    <property type="entry name" value="Response_reg"/>
    <property type="match status" value="1"/>
</dbReference>
<reference evidence="5 6" key="1">
    <citation type="submission" date="2019-03" db="EMBL/GenBank/DDBJ databases">
        <title>Genomic Encyclopedia of Type Strains, Phase IV (KMG-IV): sequencing the most valuable type-strain genomes for metagenomic binning, comparative biology and taxonomic classification.</title>
        <authorList>
            <person name="Goeker M."/>
        </authorList>
    </citation>
    <scope>NUCLEOTIDE SEQUENCE [LARGE SCALE GENOMIC DNA]</scope>
    <source>
        <strain evidence="5 6">DSM 24984</strain>
    </source>
</reference>
<evidence type="ECO:0000256" key="2">
    <source>
        <dbReference type="ARBA" id="ARBA00023012"/>
    </source>
</evidence>
<keyword evidence="6" id="KW-1185">Reference proteome</keyword>
<evidence type="ECO:0000256" key="1">
    <source>
        <dbReference type="ARBA" id="ARBA00022553"/>
    </source>
</evidence>
<keyword evidence="2" id="KW-0902">Two-component regulatory system</keyword>
<feature type="domain" description="Response regulatory" evidence="4">
    <location>
        <begin position="2"/>
        <end position="113"/>
    </location>
</feature>
<keyword evidence="1 3" id="KW-0597">Phosphoprotein</keyword>
<dbReference type="SUPFAM" id="SSF52172">
    <property type="entry name" value="CheY-like"/>
    <property type="match status" value="1"/>
</dbReference>
<accession>A0A4R1K6Q6</accession>
<evidence type="ECO:0000313" key="6">
    <source>
        <dbReference type="Proteomes" id="UP000294614"/>
    </source>
</evidence>
<dbReference type="EMBL" id="SMGG01000005">
    <property type="protein sequence ID" value="TCK59926.1"/>
    <property type="molecule type" value="Genomic_DNA"/>
</dbReference>
<dbReference type="PROSITE" id="PS50110">
    <property type="entry name" value="RESPONSE_REGULATORY"/>
    <property type="match status" value="1"/>
</dbReference>
<dbReference type="Proteomes" id="UP000294614">
    <property type="component" value="Unassembled WGS sequence"/>
</dbReference>
<dbReference type="InterPro" id="IPR050595">
    <property type="entry name" value="Bact_response_regulator"/>
</dbReference>
<organism evidence="5 6">
    <name type="scientific">Seleniivibrio woodruffii</name>
    <dbReference type="NCBI Taxonomy" id="1078050"/>
    <lineage>
        <taxon>Bacteria</taxon>
        <taxon>Pseudomonadati</taxon>
        <taxon>Deferribacterota</taxon>
        <taxon>Deferribacteres</taxon>
        <taxon>Deferribacterales</taxon>
        <taxon>Geovibrionaceae</taxon>
        <taxon>Seleniivibrio</taxon>
    </lineage>
</organism>
<feature type="modified residue" description="4-aspartylphosphate" evidence="3">
    <location>
        <position position="51"/>
    </location>
</feature>
<dbReference type="OrthoDB" id="9790669at2"/>
<dbReference type="PANTHER" id="PTHR44591">
    <property type="entry name" value="STRESS RESPONSE REGULATOR PROTEIN 1"/>
    <property type="match status" value="1"/>
</dbReference>
<evidence type="ECO:0000256" key="3">
    <source>
        <dbReference type="PROSITE-ProRule" id="PRU00169"/>
    </source>
</evidence>
<sequence length="116" mass="13285">MNILYVEDEKFTRMLVKKLLEKEELNVWEAANGVLGLKKFLEVKPDIIITDLAMPEMDGFEMILKIREHDPKIPIIITTAYREEAARVNAQVTACIYKPIIKEDLIAAINNIQQSA</sequence>
<dbReference type="InterPro" id="IPR001789">
    <property type="entry name" value="Sig_transdc_resp-reg_receiver"/>
</dbReference>
<protein>
    <submittedName>
        <fullName evidence="5">Response regulator receiver domain-containing protein</fullName>
    </submittedName>
</protein>
<evidence type="ECO:0000313" key="5">
    <source>
        <dbReference type="EMBL" id="TCK59926.1"/>
    </source>
</evidence>